<dbReference type="Pfam" id="PF04816">
    <property type="entry name" value="TrmK"/>
    <property type="match status" value="1"/>
</dbReference>
<dbReference type="Gene3D" id="3.40.50.150">
    <property type="entry name" value="Vaccinia Virus protein VP39"/>
    <property type="match status" value="1"/>
</dbReference>
<dbReference type="RefSeq" id="WP_014035063.1">
    <property type="nucleotide sequence ID" value="NC_015946.1"/>
</dbReference>
<gene>
    <name evidence="1" type="ordered locus">MPUT_0329</name>
</gene>
<dbReference type="PIRSF" id="PIRSF018637">
    <property type="entry name" value="TrmK"/>
    <property type="match status" value="1"/>
</dbReference>
<dbReference type="SUPFAM" id="SSF53335">
    <property type="entry name" value="S-adenosyl-L-methionine-dependent methyltransferases"/>
    <property type="match status" value="1"/>
</dbReference>
<protein>
    <submittedName>
        <fullName evidence="1">Uncharacterized protein</fullName>
    </submittedName>
</protein>
<name>A0A7U3ZSG4_MYCPK</name>
<evidence type="ECO:0000313" key="2">
    <source>
        <dbReference type="Proteomes" id="UP000008907"/>
    </source>
</evidence>
<accession>A0A7U3ZSG4</accession>
<reference evidence="1 2" key="1">
    <citation type="journal article" date="2011" name="J. Bacteriol.">
        <title>Genome Sequence of Mycoplasma putrefaciens Type Strain KS1.</title>
        <authorList>
            <person name="Calcutt M.J."/>
            <person name="Foecking M.F."/>
        </authorList>
    </citation>
    <scope>NUCLEOTIDE SEQUENCE [LARGE SCALE GENOMIC DNA]</scope>
    <source>
        <strain evidence="2">ATCC 15718 / NCTC 10155 / C30 KS-1 / KS-1</strain>
    </source>
</reference>
<dbReference type="GO" id="GO:0160105">
    <property type="term" value="F:tRNA (adenine(22)-N1)-methyltransferase activity"/>
    <property type="evidence" value="ECO:0007669"/>
    <property type="project" value="InterPro"/>
</dbReference>
<sequence length="225" mass="25923">MLKNRLKIVSSLIKDANVVADIGTDHAYLPIYLIKHHQAKIVYACDLNPNPLKIAKANISKFGLNNQIFPVLSNGLAFVNNPEITNIDYVTICGLGAQTILEILLNDHQKIAKYIICCNTEISLIRKWTVKNNFRITNELLINEDDHFYWIAVIDKSQASDLTNQQFIEFGNLKFFQNNQLYFSYLNLKLAHLKQILTQIKPTHFRYQQIATEIKQIKEYLNAIS</sequence>
<dbReference type="AlphaFoldDB" id="A0A7U3ZSG4"/>
<dbReference type="PANTHER" id="PTHR38451">
    <property type="entry name" value="TRNA (ADENINE(22)-N(1))-METHYLTRANSFERASE"/>
    <property type="match status" value="1"/>
</dbReference>
<dbReference type="PANTHER" id="PTHR38451:SF1">
    <property type="entry name" value="TRNA (ADENINE(22)-N(1))-METHYLTRANSFERASE"/>
    <property type="match status" value="1"/>
</dbReference>
<dbReference type="KEGG" id="mpf:MPUT_0329"/>
<proteinExistence type="predicted"/>
<evidence type="ECO:0000313" key="1">
    <source>
        <dbReference type="EMBL" id="AEM68707.1"/>
    </source>
</evidence>
<dbReference type="EMBL" id="CP003021">
    <property type="protein sequence ID" value="AEM68707.1"/>
    <property type="molecule type" value="Genomic_DNA"/>
</dbReference>
<organism evidence="1 2">
    <name type="scientific">Mycoplasma putrefaciens (strain ATCC 15718 / NCTC 10155 / C30 KS-1 / KS-1)</name>
    <dbReference type="NCBI Taxonomy" id="743965"/>
    <lineage>
        <taxon>Bacteria</taxon>
        <taxon>Bacillati</taxon>
        <taxon>Mycoplasmatota</taxon>
        <taxon>Mollicutes</taxon>
        <taxon>Mycoplasmataceae</taxon>
        <taxon>Mycoplasma</taxon>
    </lineage>
</organism>
<dbReference type="Proteomes" id="UP000008907">
    <property type="component" value="Chromosome"/>
</dbReference>
<dbReference type="InterPro" id="IPR006901">
    <property type="entry name" value="TrmK"/>
</dbReference>
<dbReference type="InterPro" id="IPR029063">
    <property type="entry name" value="SAM-dependent_MTases_sf"/>
</dbReference>